<comment type="subcellular location">
    <subcellularLocation>
        <location evidence="1">Nucleus</location>
    </subcellularLocation>
</comment>
<dbReference type="SMART" id="SM00573">
    <property type="entry name" value="HSA"/>
    <property type="match status" value="1"/>
</dbReference>
<feature type="compositionally biased region" description="Basic and acidic residues" evidence="9">
    <location>
        <begin position="508"/>
        <end position="522"/>
    </location>
</feature>
<gene>
    <name evidence="12 14" type="ORF">P152DRAFT_511962</name>
</gene>
<feature type="compositionally biased region" description="Polar residues" evidence="9">
    <location>
        <begin position="752"/>
        <end position="788"/>
    </location>
</feature>
<evidence type="ECO:0000256" key="7">
    <source>
        <dbReference type="ARBA" id="ARBA00025178"/>
    </source>
</evidence>
<feature type="region of interest" description="Disordered" evidence="9">
    <location>
        <begin position="1367"/>
        <end position="1480"/>
    </location>
</feature>
<evidence type="ECO:0000256" key="2">
    <source>
        <dbReference type="ARBA" id="ARBA00008913"/>
    </source>
</evidence>
<feature type="compositionally biased region" description="Polar residues" evidence="9">
    <location>
        <begin position="356"/>
        <end position="369"/>
    </location>
</feature>
<keyword evidence="13" id="KW-1185">Reference proteome</keyword>
<evidence type="ECO:0000256" key="5">
    <source>
        <dbReference type="ARBA" id="ARBA00023204"/>
    </source>
</evidence>
<evidence type="ECO:0000256" key="3">
    <source>
        <dbReference type="ARBA" id="ARBA00022763"/>
    </source>
</evidence>
<dbReference type="PROSITE" id="PS50090">
    <property type="entry name" value="MYB_LIKE"/>
    <property type="match status" value="1"/>
</dbReference>
<feature type="region of interest" description="Disordered" evidence="9">
    <location>
        <begin position="271"/>
        <end position="473"/>
    </location>
</feature>
<dbReference type="Gene3D" id="1.10.10.60">
    <property type="entry name" value="Homeodomain-like"/>
    <property type="match status" value="1"/>
</dbReference>
<feature type="domain" description="HSA" evidence="11">
    <location>
        <begin position="681"/>
        <end position="754"/>
    </location>
</feature>
<dbReference type="Proteomes" id="UP000504638">
    <property type="component" value="Unplaced"/>
</dbReference>
<evidence type="ECO:0000256" key="9">
    <source>
        <dbReference type="SAM" id="MobiDB-lite"/>
    </source>
</evidence>
<evidence type="ECO:0000313" key="12">
    <source>
        <dbReference type="EMBL" id="KAF1815896.1"/>
    </source>
</evidence>
<evidence type="ECO:0000313" key="13">
    <source>
        <dbReference type="Proteomes" id="UP000504638"/>
    </source>
</evidence>
<dbReference type="InterPro" id="IPR014012">
    <property type="entry name" value="HSA_dom"/>
</dbReference>
<evidence type="ECO:0000313" key="14">
    <source>
        <dbReference type="RefSeq" id="XP_033537527.1"/>
    </source>
</evidence>
<feature type="region of interest" description="Disordered" evidence="9">
    <location>
        <begin position="1118"/>
        <end position="1232"/>
    </location>
</feature>
<evidence type="ECO:0000256" key="6">
    <source>
        <dbReference type="ARBA" id="ARBA00023242"/>
    </source>
</evidence>
<reference evidence="12 14" key="1">
    <citation type="submission" date="2020-01" db="EMBL/GenBank/DDBJ databases">
        <authorList>
            <consortium name="DOE Joint Genome Institute"/>
            <person name="Haridas S."/>
            <person name="Albert R."/>
            <person name="Binder M."/>
            <person name="Bloem J."/>
            <person name="Labutti K."/>
            <person name="Salamov A."/>
            <person name="Andreopoulos B."/>
            <person name="Baker S.E."/>
            <person name="Barry K."/>
            <person name="Bills G."/>
            <person name="Bluhm B.H."/>
            <person name="Cannon C."/>
            <person name="Castanera R."/>
            <person name="Culley D.E."/>
            <person name="Daum C."/>
            <person name="Ezra D."/>
            <person name="Gonzalez J.B."/>
            <person name="Henrissat B."/>
            <person name="Kuo A."/>
            <person name="Liang C."/>
            <person name="Lipzen A."/>
            <person name="Lutzoni F."/>
            <person name="Magnuson J."/>
            <person name="Mondo S."/>
            <person name="Nolan M."/>
            <person name="Ohm R."/>
            <person name="Pangilinan J."/>
            <person name="Park H.-J."/>
            <person name="Ramirez L."/>
            <person name="Alfaro M."/>
            <person name="Sun H."/>
            <person name="Tritt A."/>
            <person name="Yoshinaga Y."/>
            <person name="Zwiers L.-H."/>
            <person name="Turgeon B.G."/>
            <person name="Goodwin S.B."/>
            <person name="Spatafora J.W."/>
            <person name="Crous P.W."/>
            <person name="Grigoriev I.V."/>
        </authorList>
    </citation>
    <scope>NUCLEOTIDE SEQUENCE</scope>
    <source>
        <strain evidence="12 14">CBS 781.70</strain>
    </source>
</reference>
<feature type="compositionally biased region" description="Low complexity" evidence="9">
    <location>
        <begin position="1119"/>
        <end position="1136"/>
    </location>
</feature>
<feature type="region of interest" description="Disordered" evidence="9">
    <location>
        <begin position="740"/>
        <end position="788"/>
    </location>
</feature>
<keyword evidence="4" id="KW-0156">Chromatin regulator</keyword>
<reference evidence="14" key="3">
    <citation type="submission" date="2025-04" db="UniProtKB">
        <authorList>
            <consortium name="RefSeq"/>
        </authorList>
    </citation>
    <scope>IDENTIFICATION</scope>
    <source>
        <strain evidence="14">CBS 781.70</strain>
    </source>
</reference>
<dbReference type="GO" id="GO:0006325">
    <property type="term" value="P:chromatin organization"/>
    <property type="evidence" value="ECO:0007669"/>
    <property type="project" value="UniProtKB-KW"/>
</dbReference>
<feature type="compositionally biased region" description="Low complexity" evidence="9">
    <location>
        <begin position="309"/>
        <end position="328"/>
    </location>
</feature>
<feature type="region of interest" description="Disordered" evidence="9">
    <location>
        <begin position="180"/>
        <end position="256"/>
    </location>
</feature>
<feature type="compositionally biased region" description="Polar residues" evidence="9">
    <location>
        <begin position="1436"/>
        <end position="1446"/>
    </location>
</feature>
<accession>A0A6G1GDB0</accession>
<dbReference type="SMART" id="SM00717">
    <property type="entry name" value="SANT"/>
    <property type="match status" value="1"/>
</dbReference>
<feature type="compositionally biased region" description="Polar residues" evidence="9">
    <location>
        <begin position="1086"/>
        <end position="1100"/>
    </location>
</feature>
<feature type="region of interest" description="Disordered" evidence="9">
    <location>
        <begin position="859"/>
        <end position="884"/>
    </location>
</feature>
<dbReference type="PROSITE" id="PS51204">
    <property type="entry name" value="HSA"/>
    <property type="match status" value="1"/>
</dbReference>
<feature type="compositionally biased region" description="Low complexity" evidence="9">
    <location>
        <begin position="1204"/>
        <end position="1217"/>
    </location>
</feature>
<dbReference type="GO" id="GO:0035267">
    <property type="term" value="C:NuA4 histone acetyltransferase complex"/>
    <property type="evidence" value="ECO:0007669"/>
    <property type="project" value="UniProtKB-ARBA"/>
</dbReference>
<dbReference type="Pfam" id="PF07529">
    <property type="entry name" value="HSA"/>
    <property type="match status" value="1"/>
</dbReference>
<feature type="domain" description="Myb-like" evidence="10">
    <location>
        <begin position="928"/>
        <end position="982"/>
    </location>
</feature>
<feature type="region of interest" description="Disordered" evidence="9">
    <location>
        <begin position="499"/>
        <end position="526"/>
    </location>
</feature>
<evidence type="ECO:0000256" key="1">
    <source>
        <dbReference type="ARBA" id="ARBA00004123"/>
    </source>
</evidence>
<keyword evidence="6" id="KW-0539">Nucleus</keyword>
<keyword evidence="5" id="KW-0234">DNA repair</keyword>
<dbReference type="OrthoDB" id="5364245at2759"/>
<dbReference type="PANTHER" id="PTHR46459">
    <property type="entry name" value="E1A-BINDING PROTEIN P400-RELATED"/>
    <property type="match status" value="1"/>
</dbReference>
<feature type="compositionally biased region" description="Polar residues" evidence="9">
    <location>
        <begin position="1291"/>
        <end position="1304"/>
    </location>
</feature>
<feature type="compositionally biased region" description="Low complexity" evidence="9">
    <location>
        <begin position="1367"/>
        <end position="1377"/>
    </location>
</feature>
<reference evidence="14" key="2">
    <citation type="submission" date="2020-04" db="EMBL/GenBank/DDBJ databases">
        <authorList>
            <consortium name="NCBI Genome Project"/>
        </authorList>
    </citation>
    <scope>NUCLEOTIDE SEQUENCE</scope>
    <source>
        <strain evidence="14">CBS 781.70</strain>
    </source>
</reference>
<evidence type="ECO:0000259" key="11">
    <source>
        <dbReference type="PROSITE" id="PS51204"/>
    </source>
</evidence>
<feature type="compositionally biased region" description="Polar residues" evidence="9">
    <location>
        <begin position="1141"/>
        <end position="1190"/>
    </location>
</feature>
<feature type="region of interest" description="Disordered" evidence="9">
    <location>
        <begin position="1291"/>
        <end position="1319"/>
    </location>
</feature>
<dbReference type="GO" id="GO:0006281">
    <property type="term" value="P:DNA repair"/>
    <property type="evidence" value="ECO:0007669"/>
    <property type="project" value="UniProtKB-KW"/>
</dbReference>
<protein>
    <recommendedName>
        <fullName evidence="8">Vacuolar import and degradation protein 21</fullName>
    </recommendedName>
</protein>
<dbReference type="InterPro" id="IPR009057">
    <property type="entry name" value="Homeodomain-like_sf"/>
</dbReference>
<organism evidence="12">
    <name type="scientific">Eremomyces bilateralis CBS 781.70</name>
    <dbReference type="NCBI Taxonomy" id="1392243"/>
    <lineage>
        <taxon>Eukaryota</taxon>
        <taxon>Fungi</taxon>
        <taxon>Dikarya</taxon>
        <taxon>Ascomycota</taxon>
        <taxon>Pezizomycotina</taxon>
        <taxon>Dothideomycetes</taxon>
        <taxon>Dothideomycetes incertae sedis</taxon>
        <taxon>Eremomycetales</taxon>
        <taxon>Eremomycetaceae</taxon>
        <taxon>Eremomyces</taxon>
    </lineage>
</organism>
<evidence type="ECO:0000256" key="4">
    <source>
        <dbReference type="ARBA" id="ARBA00022853"/>
    </source>
</evidence>
<dbReference type="EMBL" id="ML975151">
    <property type="protein sequence ID" value="KAF1815896.1"/>
    <property type="molecule type" value="Genomic_DNA"/>
</dbReference>
<comment type="function">
    <text evidence="7">Component of the NuA4 histone acetyltransferase complex which is involved in transcriptional activation of selected genes principally by acetylation of nucleosomal histone H4 and H2A. The NuA4 complex is also involved in DNA repair.</text>
</comment>
<feature type="compositionally biased region" description="Polar residues" evidence="9">
    <location>
        <begin position="405"/>
        <end position="414"/>
    </location>
</feature>
<dbReference type="SUPFAM" id="SSF46689">
    <property type="entry name" value="Homeodomain-like"/>
    <property type="match status" value="1"/>
</dbReference>
<evidence type="ECO:0000256" key="8">
    <source>
        <dbReference type="ARBA" id="ARBA00029670"/>
    </source>
</evidence>
<sequence>MPGSMARYSNDSEVEDEENHNSLTHPALTHQTTTSSTQLALPLFHSITLLTTTTTITSPRIHRRSPSTPSFPSIRAENSTSVHFLRFIAQECRIFCPPNSVFMSILENVREAIWNSKKAEALKSAELHRDHLRALFTFSTNVGGLPTLPPVDAPPTPDEANFLDQNDLTKGRTLREETIPLPPTLQNGFQNAPSPPIVKPSLPISPSEPAPSPSAPGFAKTTSPTPFATDHEATSLPAGSDARPGAEPTAPQPTEQKAIDEQVIDAESISGRQIHDAQTRGIVPDSQKEAQPQPSRAPLGPGDGVDAHSSSISSVEEVASSSTSAETSQGQDDRSRKTVLGKRRRGGENANLIVSVPTNESASSPSTVGGHSAFTPKAALKSPETSPEAEPHDHADFTGVIKANAPTSFSHQPSPSVPKDRNRPESSVLSPTPEAQLRHEEEQATQSSRTENVVTDAPSLIPTPTPNEPLSAIAAGSQVPPFATDDATVQADMIEEAHRSRTALDSMDIDRTTPSKGPRESDGDVTMSDAQAIGADLAASSIHHPSSSVLDSAALAKIDDETTRALIASPRSRGLKAKHSQVILANPNVMKIRKALSTSPDEYLALAGASEDSSKDYLEPLFRFQSYQSPRSETLRELTTRSSKTVNTSNLLSVNRELLEFRVLKRIYQLQNANRWSFRQMQPPKEPPTPPSHWDYLLREMKWMRTDFREERKLRMACARNLAEWCADWVNAPLEERSQLQVKARAQPSRPMETNNGDFPSTPALTTSQSNESGSELSTPTKSSHAQSDGTISPMALFSLGFDDVVFELDWTPMADRLLNQLPSFEKHLSSESLTPKPSSQLIPVSKLCKSKIVSIGSRRPTRRSRYNYEEEEQEDKSKDLPPMQNDVALFQPENKHVRERLHASHAFRPPSEYGMPAVAFLESRLSSQWLYEEDQKLRSLVREYSYNWSLIASSLSAPSLFTSSAERRTPWECFERWIQLEGLPQDMSKTPYFKTYMARLDAANKNSVARQEVADRIRQQQHAQTPNQPLVRTRKTISPMRVERRRNERHIALIDAMRKLARKREAAAHKQAESMKAAQLRKAANETNQSQTRIFSPQEMSRIKHEREQKLLERQEQYRQQMAAQQRAARQAQIAPPGHGSTNGVNSIAQRNGIQNGLNSGPSAINGTNPAGQAQTANAMQNRPSSQHASPMPNGMPNGNMSGMPHGMQNMQQGQMANSLQGQPRMGPHHSPEMRMAMQQRAAMQNPASQLQMQQHLANRSNLAAAHLASAGIQNPAMVAAMAGKMNGTNGMPGSGNASSPRMSQLGPGPMKQPQSLSSGHIPAINQIMAQLQNQHPHMSTDQIQRAAHEHLAKLLQRQSAMAAAAGATASGSPGAHLNHLGNPSYPPAGSPPLGGGPMSLPLTGSGSPQQQYAQQLQYQRQMQQSRMTAASPGVNATGSRSATPQGAMAGHSGMQRPGSAMSGQEGSPHQSQARLGSM</sequence>
<dbReference type="GeneID" id="54423301"/>
<evidence type="ECO:0000259" key="10">
    <source>
        <dbReference type="PROSITE" id="PS50090"/>
    </source>
</evidence>
<feature type="compositionally biased region" description="Basic and acidic residues" evidence="9">
    <location>
        <begin position="1065"/>
        <end position="1074"/>
    </location>
</feature>
<feature type="compositionally biased region" description="Polar residues" evidence="9">
    <location>
        <begin position="444"/>
        <end position="453"/>
    </location>
</feature>
<proteinExistence type="inferred from homology"/>
<dbReference type="PANTHER" id="PTHR46459:SF1">
    <property type="entry name" value="E1A-BINDING PROTEIN P400"/>
    <property type="match status" value="1"/>
</dbReference>
<dbReference type="RefSeq" id="XP_033537527.1">
    <property type="nucleotide sequence ID" value="XM_033682731.1"/>
</dbReference>
<feature type="compositionally biased region" description="Low complexity" evidence="9">
    <location>
        <begin position="1400"/>
        <end position="1426"/>
    </location>
</feature>
<dbReference type="Pfam" id="PF13921">
    <property type="entry name" value="Myb_DNA-bind_6"/>
    <property type="match status" value="1"/>
</dbReference>
<comment type="similarity">
    <text evidence="2">Belongs to the EAF1 family.</text>
</comment>
<feature type="region of interest" description="Disordered" evidence="9">
    <location>
        <begin position="1065"/>
        <end position="1105"/>
    </location>
</feature>
<keyword evidence="3" id="KW-0227">DNA damage</keyword>
<feature type="compositionally biased region" description="Polar residues" evidence="9">
    <location>
        <begin position="1463"/>
        <end position="1480"/>
    </location>
</feature>
<feature type="region of interest" description="Disordered" evidence="9">
    <location>
        <begin position="1"/>
        <end position="22"/>
    </location>
</feature>
<dbReference type="CDD" id="cd00167">
    <property type="entry name" value="SANT"/>
    <property type="match status" value="1"/>
</dbReference>
<dbReference type="GO" id="GO:0003682">
    <property type="term" value="F:chromatin binding"/>
    <property type="evidence" value="ECO:0007669"/>
    <property type="project" value="TreeGrafter"/>
</dbReference>
<dbReference type="InterPro" id="IPR001005">
    <property type="entry name" value="SANT/Myb"/>
</dbReference>
<dbReference type="GO" id="GO:0005634">
    <property type="term" value="C:nucleus"/>
    <property type="evidence" value="ECO:0007669"/>
    <property type="project" value="UniProtKB-SubCell"/>
</dbReference>
<name>A0A6G1GDB0_9PEZI</name>